<dbReference type="PANTHER" id="PTHR30349">
    <property type="entry name" value="PHAGE INTEGRASE-RELATED"/>
    <property type="match status" value="1"/>
</dbReference>
<feature type="domain" description="Tyr recombinase" evidence="6">
    <location>
        <begin position="22"/>
        <end position="255"/>
    </location>
</feature>
<dbReference type="PANTHER" id="PTHR30349:SF41">
    <property type="entry name" value="INTEGRASE_RECOMBINASE PROTEIN MJ0367-RELATED"/>
    <property type="match status" value="1"/>
</dbReference>
<evidence type="ECO:0000256" key="5">
    <source>
        <dbReference type="SAM" id="MobiDB-lite"/>
    </source>
</evidence>
<accession>A0A158ITL9</accession>
<comment type="caution">
    <text evidence="7">The sequence shown here is derived from an EMBL/GenBank/DDBJ whole genome shotgun (WGS) entry which is preliminary data.</text>
</comment>
<reference evidence="7" key="1">
    <citation type="submission" date="2016-01" db="EMBL/GenBank/DDBJ databases">
        <authorList>
            <person name="Peeters C."/>
        </authorList>
    </citation>
    <scope>NUCLEOTIDE SEQUENCE [LARGE SCALE GENOMIC DNA]</scope>
    <source>
        <strain evidence="7">LMG 22934</strain>
    </source>
</reference>
<keyword evidence="3" id="KW-0238">DNA-binding</keyword>
<dbReference type="CDD" id="cd00397">
    <property type="entry name" value="DNA_BRE_C"/>
    <property type="match status" value="1"/>
</dbReference>
<dbReference type="InterPro" id="IPR050090">
    <property type="entry name" value="Tyrosine_recombinase_XerCD"/>
</dbReference>
<evidence type="ECO:0000256" key="4">
    <source>
        <dbReference type="ARBA" id="ARBA00023172"/>
    </source>
</evidence>
<evidence type="ECO:0000259" key="6">
    <source>
        <dbReference type="PROSITE" id="PS51898"/>
    </source>
</evidence>
<dbReference type="PROSITE" id="PS51898">
    <property type="entry name" value="TYR_RECOMBINASE"/>
    <property type="match status" value="1"/>
</dbReference>
<gene>
    <name evidence="7" type="ORF">AWB65_05353</name>
</gene>
<keyword evidence="8" id="KW-1185">Reference proteome</keyword>
<dbReference type="Proteomes" id="UP000054977">
    <property type="component" value="Unassembled WGS sequence"/>
</dbReference>
<dbReference type="STRING" id="326474.AWB65_05353"/>
<protein>
    <submittedName>
        <fullName evidence="7">Integrase</fullName>
    </submittedName>
</protein>
<organism evidence="7 8">
    <name type="scientific">Caballeronia humi</name>
    <dbReference type="NCBI Taxonomy" id="326474"/>
    <lineage>
        <taxon>Bacteria</taxon>
        <taxon>Pseudomonadati</taxon>
        <taxon>Pseudomonadota</taxon>
        <taxon>Betaproteobacteria</taxon>
        <taxon>Burkholderiales</taxon>
        <taxon>Burkholderiaceae</taxon>
        <taxon>Caballeronia</taxon>
    </lineage>
</organism>
<evidence type="ECO:0000256" key="3">
    <source>
        <dbReference type="ARBA" id="ARBA00023125"/>
    </source>
</evidence>
<sequence>MTITREVAVQVERALSPKLWTELRRALDERCGGTFPDQDEAETRQWRTARAAILLMGDSGLRRDEAAHARREALRPYVGQSVRPSVRPSPEGSNDTPVWALTVIGKRRKQRTVPVSAATVAALRDHWIDRERDFDAPLDSAPLIAPLAIPATPSALNKHGGAVEAAYTADAFGHLVRQALQRLTTELAARPGISPADLVQLANTSAHAFRHTFGTRAVARDMPIDVVQTILGHASLQTTSIYVRAEQRRVLEAAAQYYAGDAEADAGSASPRRQEGGVKDL</sequence>
<keyword evidence="2" id="KW-0229">DNA integration</keyword>
<dbReference type="SUPFAM" id="SSF56349">
    <property type="entry name" value="DNA breaking-rejoining enzymes"/>
    <property type="match status" value="1"/>
</dbReference>
<dbReference type="EMBL" id="FCNW02000043">
    <property type="protein sequence ID" value="SAL59633.1"/>
    <property type="molecule type" value="Genomic_DNA"/>
</dbReference>
<evidence type="ECO:0000313" key="7">
    <source>
        <dbReference type="EMBL" id="SAL59633.1"/>
    </source>
</evidence>
<dbReference type="InterPro" id="IPR011010">
    <property type="entry name" value="DNA_brk_join_enz"/>
</dbReference>
<dbReference type="InterPro" id="IPR013762">
    <property type="entry name" value="Integrase-like_cat_sf"/>
</dbReference>
<evidence type="ECO:0000313" key="8">
    <source>
        <dbReference type="Proteomes" id="UP000054977"/>
    </source>
</evidence>
<feature type="region of interest" description="Disordered" evidence="5">
    <location>
        <begin position="262"/>
        <end position="281"/>
    </location>
</feature>
<dbReference type="Gene3D" id="1.10.443.10">
    <property type="entry name" value="Intergrase catalytic core"/>
    <property type="match status" value="1"/>
</dbReference>
<feature type="compositionally biased region" description="Basic and acidic residues" evidence="5">
    <location>
        <begin position="272"/>
        <end position="281"/>
    </location>
</feature>
<dbReference type="AlphaFoldDB" id="A0A158ITL9"/>
<evidence type="ECO:0000256" key="1">
    <source>
        <dbReference type="ARBA" id="ARBA00008857"/>
    </source>
</evidence>
<evidence type="ECO:0000256" key="2">
    <source>
        <dbReference type="ARBA" id="ARBA00022908"/>
    </source>
</evidence>
<comment type="similarity">
    <text evidence="1">Belongs to the 'phage' integrase family.</text>
</comment>
<dbReference type="GO" id="GO:0006310">
    <property type="term" value="P:DNA recombination"/>
    <property type="evidence" value="ECO:0007669"/>
    <property type="project" value="UniProtKB-KW"/>
</dbReference>
<dbReference type="GO" id="GO:0015074">
    <property type="term" value="P:DNA integration"/>
    <property type="evidence" value="ECO:0007669"/>
    <property type="project" value="UniProtKB-KW"/>
</dbReference>
<name>A0A158ITL9_9BURK</name>
<dbReference type="GO" id="GO:0003677">
    <property type="term" value="F:DNA binding"/>
    <property type="evidence" value="ECO:0007669"/>
    <property type="project" value="UniProtKB-KW"/>
</dbReference>
<proteinExistence type="inferred from homology"/>
<dbReference type="InterPro" id="IPR002104">
    <property type="entry name" value="Integrase_catalytic"/>
</dbReference>
<keyword evidence="4" id="KW-0233">DNA recombination</keyword>
<dbReference type="Pfam" id="PF00589">
    <property type="entry name" value="Phage_integrase"/>
    <property type="match status" value="1"/>
</dbReference>